<protein>
    <submittedName>
        <fullName evidence="1">Uncharacterized protein</fullName>
    </submittedName>
</protein>
<dbReference type="EMBL" id="BARS01057390">
    <property type="protein sequence ID" value="GAG50938.1"/>
    <property type="molecule type" value="Genomic_DNA"/>
</dbReference>
<evidence type="ECO:0000313" key="1">
    <source>
        <dbReference type="EMBL" id="GAG50938.1"/>
    </source>
</evidence>
<comment type="caution">
    <text evidence="1">The sequence shown here is derived from an EMBL/GenBank/DDBJ whole genome shotgun (WGS) entry which is preliminary data.</text>
</comment>
<feature type="non-terminal residue" evidence="1">
    <location>
        <position position="1"/>
    </location>
</feature>
<name>X0YRC5_9ZZZZ</name>
<accession>X0YRC5</accession>
<proteinExistence type="predicted"/>
<gene>
    <name evidence="1" type="ORF">S01H1_84160</name>
</gene>
<sequence>GFWERSKDEFGRVIDTYNDIPLRDLGQDGAGADILPWTETVGTSDVTSSIYGVHWSNSEAEAGVAGLENGGVQVKDLGEISASPVYRTRIEYFCGFALFGKGAARLEGVLNA</sequence>
<reference evidence="1" key="1">
    <citation type="journal article" date="2014" name="Front. Microbiol.">
        <title>High frequency of phylogenetically diverse reductive dehalogenase-homologous genes in deep subseafloor sedimentary metagenomes.</title>
        <authorList>
            <person name="Kawai M."/>
            <person name="Futagami T."/>
            <person name="Toyoda A."/>
            <person name="Takaki Y."/>
            <person name="Nishi S."/>
            <person name="Hori S."/>
            <person name="Arai W."/>
            <person name="Tsubouchi T."/>
            <person name="Morono Y."/>
            <person name="Uchiyama I."/>
            <person name="Ito T."/>
            <person name="Fujiyama A."/>
            <person name="Inagaki F."/>
            <person name="Takami H."/>
        </authorList>
    </citation>
    <scope>NUCLEOTIDE SEQUENCE</scope>
    <source>
        <strain evidence="1">Expedition CK06-06</strain>
    </source>
</reference>
<dbReference type="AlphaFoldDB" id="X0YRC5"/>
<organism evidence="1">
    <name type="scientific">marine sediment metagenome</name>
    <dbReference type="NCBI Taxonomy" id="412755"/>
    <lineage>
        <taxon>unclassified sequences</taxon>
        <taxon>metagenomes</taxon>
        <taxon>ecological metagenomes</taxon>
    </lineage>
</organism>